<dbReference type="AlphaFoldDB" id="A0AAV5F5I9"/>
<dbReference type="PANTHER" id="PTHR33086:SF46">
    <property type="entry name" value="EXPRESSED PROTEIN"/>
    <property type="match status" value="1"/>
</dbReference>
<name>A0AAV5F5I9_ELECO</name>
<organism evidence="2 3">
    <name type="scientific">Eleusine coracana subsp. coracana</name>
    <dbReference type="NCBI Taxonomy" id="191504"/>
    <lineage>
        <taxon>Eukaryota</taxon>
        <taxon>Viridiplantae</taxon>
        <taxon>Streptophyta</taxon>
        <taxon>Embryophyta</taxon>
        <taxon>Tracheophyta</taxon>
        <taxon>Spermatophyta</taxon>
        <taxon>Magnoliopsida</taxon>
        <taxon>Liliopsida</taxon>
        <taxon>Poales</taxon>
        <taxon>Poaceae</taxon>
        <taxon>PACMAD clade</taxon>
        <taxon>Chloridoideae</taxon>
        <taxon>Cynodonteae</taxon>
        <taxon>Eleusininae</taxon>
        <taxon>Eleusine</taxon>
    </lineage>
</organism>
<accession>A0AAV5F5I9</accession>
<evidence type="ECO:0000259" key="1">
    <source>
        <dbReference type="Pfam" id="PF07762"/>
    </source>
</evidence>
<gene>
    <name evidence="2" type="primary">gb19260</name>
    <name evidence="2" type="ORF">PR202_gb19260</name>
</gene>
<keyword evidence="3" id="KW-1185">Reference proteome</keyword>
<dbReference type="InterPro" id="IPR011676">
    <property type="entry name" value="DUF1618"/>
</dbReference>
<evidence type="ECO:0000313" key="3">
    <source>
        <dbReference type="Proteomes" id="UP001054889"/>
    </source>
</evidence>
<dbReference type="Proteomes" id="UP001054889">
    <property type="component" value="Unassembled WGS sequence"/>
</dbReference>
<proteinExistence type="predicted"/>
<dbReference type="EMBL" id="BQKI01000082">
    <property type="protein sequence ID" value="GJN30914.1"/>
    <property type="molecule type" value="Genomic_DNA"/>
</dbReference>
<dbReference type="PANTHER" id="PTHR33086">
    <property type="entry name" value="OS05G0468200 PROTEIN-RELATED"/>
    <property type="match status" value="1"/>
</dbReference>
<sequence>MTAAAQERWTLLAGIPNVVEDEEANRTIGPGADFSVVYNELPSASALTVRLRISSPTSLYVYPYIAAADRSGLLLLRARRHLTPVQSMISYHICDARTGEVISLAKNCSTRVSGSNVGLILKGERCMVAELLPRSDGSGIATLLCYTVGQYQWVEMELTYSPPLIKTRSWFGEGVVSHGGMLWWVDLSYGILACDPFADEPELLHIPLPGVLDELPVDAVNNLGAYRCLKVSGGKLRFVQIHGSRDAPVVSTWALADPAGNWNPEHNVRLADVWTDESYLNTMLPRTVS</sequence>
<evidence type="ECO:0000313" key="2">
    <source>
        <dbReference type="EMBL" id="GJN30914.1"/>
    </source>
</evidence>
<feature type="domain" description="DUF1618" evidence="1">
    <location>
        <begin position="184"/>
        <end position="280"/>
    </location>
</feature>
<reference evidence="2" key="2">
    <citation type="submission" date="2021-12" db="EMBL/GenBank/DDBJ databases">
        <title>Resequencing data analysis of finger millet.</title>
        <authorList>
            <person name="Hatakeyama M."/>
            <person name="Aluri S."/>
            <person name="Balachadran M.T."/>
            <person name="Sivarajan S.R."/>
            <person name="Poveda L."/>
            <person name="Shimizu-Inatsugi R."/>
            <person name="Schlapbach R."/>
            <person name="Sreeman S.M."/>
            <person name="Shimizu K.K."/>
        </authorList>
    </citation>
    <scope>NUCLEOTIDE SEQUENCE</scope>
</reference>
<reference evidence="2" key="1">
    <citation type="journal article" date="2018" name="DNA Res.">
        <title>Multiple hybrid de novo genome assembly of finger millet, an orphan allotetraploid crop.</title>
        <authorList>
            <person name="Hatakeyama M."/>
            <person name="Aluri S."/>
            <person name="Balachadran M.T."/>
            <person name="Sivarajan S.R."/>
            <person name="Patrignani A."/>
            <person name="Gruter S."/>
            <person name="Poveda L."/>
            <person name="Shimizu-Inatsugi R."/>
            <person name="Baeten J."/>
            <person name="Francoijs K.J."/>
            <person name="Nataraja K.N."/>
            <person name="Reddy Y.A.N."/>
            <person name="Phadnis S."/>
            <person name="Ravikumar R.L."/>
            <person name="Schlapbach R."/>
            <person name="Sreeman S.M."/>
            <person name="Shimizu K.K."/>
        </authorList>
    </citation>
    <scope>NUCLEOTIDE SEQUENCE</scope>
</reference>
<comment type="caution">
    <text evidence="2">The sequence shown here is derived from an EMBL/GenBank/DDBJ whole genome shotgun (WGS) entry which is preliminary data.</text>
</comment>
<protein>
    <recommendedName>
        <fullName evidence="1">DUF1618 domain-containing protein</fullName>
    </recommendedName>
</protein>
<dbReference type="Pfam" id="PF07762">
    <property type="entry name" value="DUF1618"/>
    <property type="match status" value="1"/>
</dbReference>